<organism evidence="2 3">
    <name type="scientific">Bythopirellula goksoeyrii</name>
    <dbReference type="NCBI Taxonomy" id="1400387"/>
    <lineage>
        <taxon>Bacteria</taxon>
        <taxon>Pseudomonadati</taxon>
        <taxon>Planctomycetota</taxon>
        <taxon>Planctomycetia</taxon>
        <taxon>Pirellulales</taxon>
        <taxon>Lacipirellulaceae</taxon>
        <taxon>Bythopirellula</taxon>
    </lineage>
</organism>
<name>A0A5B9QMU0_9BACT</name>
<sequence>MFGGVCFMANGNMCVGAWKGSLVVRLARKKHDETQSETHVRPMDITGKVMRGWALVESAGIKSGSVLKSWVHRAAKFAELLPAK</sequence>
<feature type="domain" description="TfoX N-terminal" evidence="1">
    <location>
        <begin position="1"/>
        <end position="78"/>
    </location>
</feature>
<dbReference type="Proteomes" id="UP000323917">
    <property type="component" value="Chromosome"/>
</dbReference>
<evidence type="ECO:0000313" key="3">
    <source>
        <dbReference type="Proteomes" id="UP000323917"/>
    </source>
</evidence>
<dbReference type="AlphaFoldDB" id="A0A5B9QMU0"/>
<dbReference type="OrthoDB" id="214902at2"/>
<dbReference type="InterPro" id="IPR007076">
    <property type="entry name" value="TfoX_N"/>
</dbReference>
<evidence type="ECO:0000313" key="2">
    <source>
        <dbReference type="EMBL" id="QEG35313.1"/>
    </source>
</evidence>
<accession>A0A5B9QMU0</accession>
<dbReference type="Gene3D" id="3.30.1460.30">
    <property type="entry name" value="YgaC/TfoX-N like chaperone"/>
    <property type="match status" value="1"/>
</dbReference>
<dbReference type="KEGG" id="bgok:Pr1d_26100"/>
<reference evidence="2 3" key="1">
    <citation type="submission" date="2019-08" db="EMBL/GenBank/DDBJ databases">
        <title>Deep-cultivation of Planctomycetes and their phenomic and genomic characterization uncovers novel biology.</title>
        <authorList>
            <person name="Wiegand S."/>
            <person name="Jogler M."/>
            <person name="Boedeker C."/>
            <person name="Pinto D."/>
            <person name="Vollmers J."/>
            <person name="Rivas-Marin E."/>
            <person name="Kohn T."/>
            <person name="Peeters S.H."/>
            <person name="Heuer A."/>
            <person name="Rast P."/>
            <person name="Oberbeckmann S."/>
            <person name="Bunk B."/>
            <person name="Jeske O."/>
            <person name="Meyerdierks A."/>
            <person name="Storesund J.E."/>
            <person name="Kallscheuer N."/>
            <person name="Luecker S."/>
            <person name="Lage O.M."/>
            <person name="Pohl T."/>
            <person name="Merkel B.J."/>
            <person name="Hornburger P."/>
            <person name="Mueller R.-W."/>
            <person name="Bruemmer F."/>
            <person name="Labrenz M."/>
            <person name="Spormann A.M."/>
            <person name="Op den Camp H."/>
            <person name="Overmann J."/>
            <person name="Amann R."/>
            <person name="Jetten M.S.M."/>
            <person name="Mascher T."/>
            <person name="Medema M.H."/>
            <person name="Devos D.P."/>
            <person name="Kaster A.-K."/>
            <person name="Ovreas L."/>
            <person name="Rohde M."/>
            <person name="Galperin M.Y."/>
            <person name="Jogler C."/>
        </authorList>
    </citation>
    <scope>NUCLEOTIDE SEQUENCE [LARGE SCALE GENOMIC DNA]</scope>
    <source>
        <strain evidence="2 3">Pr1d</strain>
    </source>
</reference>
<dbReference type="RefSeq" id="WP_148073839.1">
    <property type="nucleotide sequence ID" value="NZ_CP042913.1"/>
</dbReference>
<dbReference type="Pfam" id="PF04993">
    <property type="entry name" value="TfoX_N"/>
    <property type="match status" value="1"/>
</dbReference>
<dbReference type="EMBL" id="CP042913">
    <property type="protein sequence ID" value="QEG35313.1"/>
    <property type="molecule type" value="Genomic_DNA"/>
</dbReference>
<evidence type="ECO:0000259" key="1">
    <source>
        <dbReference type="Pfam" id="PF04993"/>
    </source>
</evidence>
<proteinExistence type="predicted"/>
<protein>
    <recommendedName>
        <fullName evidence="1">TfoX N-terminal domain-containing protein</fullName>
    </recommendedName>
</protein>
<keyword evidence="3" id="KW-1185">Reference proteome</keyword>
<gene>
    <name evidence="2" type="ORF">Pr1d_26100</name>
</gene>
<dbReference type="SUPFAM" id="SSF159894">
    <property type="entry name" value="YgaC/TfoX-N like"/>
    <property type="match status" value="1"/>
</dbReference>